<evidence type="ECO:0000256" key="3">
    <source>
        <dbReference type="PROSITE-ProRule" id="PRU00023"/>
    </source>
</evidence>
<reference evidence="4 5" key="1">
    <citation type="submission" date="2015-06" db="EMBL/GenBank/DDBJ databases">
        <title>Talaromyces atroroseus IBT 11181 draft genome.</title>
        <authorList>
            <person name="Rasmussen K.B."/>
            <person name="Rasmussen S."/>
            <person name="Petersen B."/>
            <person name="Sicheritz-Ponten T."/>
            <person name="Mortensen U.H."/>
            <person name="Thrane U."/>
        </authorList>
    </citation>
    <scope>NUCLEOTIDE SEQUENCE [LARGE SCALE GENOMIC DNA]</scope>
    <source>
        <strain evidence="4 5">IBT 11181</strain>
    </source>
</reference>
<proteinExistence type="predicted"/>
<sequence>MSTPALTYRMAFYGPRPIPNLDSLPVEVVLLVVEYIGSDGEARHVNRNLLSLSRASWRLGRIITPYLYKHNVKNMGSSGFKWAIQRGNLYVIKTLLDYGGDITSFESGYPLLMTIKKGDVELLRFVMLNASEDAVTQALSQEVDVDKNTLLHWAIFLAHVPCVKVLLEAGVDMSAMNKDEYRPIDYLFTRSQSGVDSRYAEVVKLLLDSNPVEMVKPLVDQRNFNLLGRTTPLILAAKSGSLVSVNAILEAARRHNTENSYRIYINEVCTLGGWTALASICDPSNWPGSPSGRERVLAIINTLLLHGADVNGIDQDMEGKDMLPIYRSCLRPPLLDDAHQRLGTTKLQHDIISLLIDNNANVKVRNFDEWFLDYCFPCMKFLETAEYYSIYILEPGKLFLKDEDILQDTHPTLRFETTSSSSHNVEAEPEEEGNAEILRLLQNMFRKLLQDMTPDDFKAYRGERETTLLHRAAIIPGPFGVWATQTLLEMGASTKTVDELERTPLKYAKSQGLNRVSISLLRRWPKAS</sequence>
<evidence type="ECO:0000313" key="5">
    <source>
        <dbReference type="Proteomes" id="UP000214365"/>
    </source>
</evidence>
<evidence type="ECO:0000313" key="4">
    <source>
        <dbReference type="EMBL" id="OKL56974.1"/>
    </source>
</evidence>
<evidence type="ECO:0000256" key="2">
    <source>
        <dbReference type="ARBA" id="ARBA00023043"/>
    </source>
</evidence>
<keyword evidence="1" id="KW-0677">Repeat</keyword>
<dbReference type="InterPro" id="IPR002110">
    <property type="entry name" value="Ankyrin_rpt"/>
</dbReference>
<dbReference type="PANTHER" id="PTHR24198">
    <property type="entry name" value="ANKYRIN REPEAT AND PROTEIN KINASE DOMAIN-CONTAINING PROTEIN"/>
    <property type="match status" value="1"/>
</dbReference>
<feature type="repeat" description="ANK" evidence="3">
    <location>
        <begin position="75"/>
        <end position="107"/>
    </location>
</feature>
<dbReference type="RefSeq" id="XP_020117095.1">
    <property type="nucleotide sequence ID" value="XM_020263005.1"/>
</dbReference>
<organism evidence="4 5">
    <name type="scientific">Talaromyces atroroseus</name>
    <dbReference type="NCBI Taxonomy" id="1441469"/>
    <lineage>
        <taxon>Eukaryota</taxon>
        <taxon>Fungi</taxon>
        <taxon>Dikarya</taxon>
        <taxon>Ascomycota</taxon>
        <taxon>Pezizomycotina</taxon>
        <taxon>Eurotiomycetes</taxon>
        <taxon>Eurotiomycetidae</taxon>
        <taxon>Eurotiales</taxon>
        <taxon>Trichocomaceae</taxon>
        <taxon>Talaromyces</taxon>
        <taxon>Talaromyces sect. Trachyspermi</taxon>
    </lineage>
</organism>
<comment type="caution">
    <text evidence="4">The sequence shown here is derived from an EMBL/GenBank/DDBJ whole genome shotgun (WGS) entry which is preliminary data.</text>
</comment>
<name>A0A225AFV5_TALAT</name>
<dbReference type="SMART" id="SM00248">
    <property type="entry name" value="ANK"/>
    <property type="match status" value="5"/>
</dbReference>
<evidence type="ECO:0000256" key="1">
    <source>
        <dbReference type="ARBA" id="ARBA00022737"/>
    </source>
</evidence>
<evidence type="ECO:0008006" key="6">
    <source>
        <dbReference type="Google" id="ProtNLM"/>
    </source>
</evidence>
<dbReference type="OrthoDB" id="341259at2759"/>
<dbReference type="SUPFAM" id="SSF48403">
    <property type="entry name" value="Ankyrin repeat"/>
    <property type="match status" value="1"/>
</dbReference>
<keyword evidence="5" id="KW-1185">Reference proteome</keyword>
<protein>
    <recommendedName>
        <fullName evidence="6">F-box domain-containing protein</fullName>
    </recommendedName>
</protein>
<dbReference type="Pfam" id="PF12796">
    <property type="entry name" value="Ank_2"/>
    <property type="match status" value="1"/>
</dbReference>
<dbReference type="AlphaFoldDB" id="A0A225AFV5"/>
<dbReference type="PROSITE" id="PS50297">
    <property type="entry name" value="ANK_REP_REGION"/>
    <property type="match status" value="1"/>
</dbReference>
<dbReference type="EMBL" id="LFMY01000013">
    <property type="protein sequence ID" value="OKL56974.1"/>
    <property type="molecule type" value="Genomic_DNA"/>
</dbReference>
<keyword evidence="2 3" id="KW-0040">ANK repeat</keyword>
<dbReference type="InterPro" id="IPR036770">
    <property type="entry name" value="Ankyrin_rpt-contain_sf"/>
</dbReference>
<gene>
    <name evidence="4" type="ORF">UA08_07779</name>
</gene>
<dbReference type="GeneID" id="31007535"/>
<dbReference type="PANTHER" id="PTHR24198:SF165">
    <property type="entry name" value="ANKYRIN REPEAT-CONTAINING PROTEIN-RELATED"/>
    <property type="match status" value="1"/>
</dbReference>
<feature type="repeat" description="ANK" evidence="3">
    <location>
        <begin position="146"/>
        <end position="178"/>
    </location>
</feature>
<dbReference type="Gene3D" id="1.25.40.20">
    <property type="entry name" value="Ankyrin repeat-containing domain"/>
    <property type="match status" value="2"/>
</dbReference>
<accession>A0A225AFV5</accession>
<dbReference type="STRING" id="1441469.A0A225AFV5"/>
<dbReference type="PROSITE" id="PS50088">
    <property type="entry name" value="ANK_REPEAT"/>
    <property type="match status" value="2"/>
</dbReference>
<dbReference type="Proteomes" id="UP000214365">
    <property type="component" value="Unassembled WGS sequence"/>
</dbReference>